<dbReference type="EMBL" id="VSSQ01041833">
    <property type="protein sequence ID" value="MPM95322.1"/>
    <property type="molecule type" value="Genomic_DNA"/>
</dbReference>
<reference evidence="1" key="1">
    <citation type="submission" date="2019-08" db="EMBL/GenBank/DDBJ databases">
        <authorList>
            <person name="Kucharzyk K."/>
            <person name="Murdoch R.W."/>
            <person name="Higgins S."/>
            <person name="Loffler F."/>
        </authorList>
    </citation>
    <scope>NUCLEOTIDE SEQUENCE</scope>
</reference>
<gene>
    <name evidence="1" type="ORF">SDC9_142476</name>
</gene>
<proteinExistence type="predicted"/>
<accession>A0A645E428</accession>
<dbReference type="AlphaFoldDB" id="A0A645E428"/>
<comment type="caution">
    <text evidence="1">The sequence shown here is derived from an EMBL/GenBank/DDBJ whole genome shotgun (WGS) entry which is preliminary data.</text>
</comment>
<evidence type="ECO:0000313" key="1">
    <source>
        <dbReference type="EMBL" id="MPM95322.1"/>
    </source>
</evidence>
<name>A0A645E428_9ZZZZ</name>
<organism evidence="1">
    <name type="scientific">bioreactor metagenome</name>
    <dbReference type="NCBI Taxonomy" id="1076179"/>
    <lineage>
        <taxon>unclassified sequences</taxon>
        <taxon>metagenomes</taxon>
        <taxon>ecological metagenomes</taxon>
    </lineage>
</organism>
<sequence>MGVLYHFFGDADIFLERMFGTVYHNRRKSAVDAFFADFEIFTVIKVKGDRQAGIGDRGFHEF</sequence>
<protein>
    <submittedName>
        <fullName evidence="1">Uncharacterized protein</fullName>
    </submittedName>
</protein>